<dbReference type="Proteomes" id="UP000030765">
    <property type="component" value="Unassembled WGS sequence"/>
</dbReference>
<evidence type="ECO:0000313" key="4">
    <source>
        <dbReference type="Proteomes" id="UP000030765"/>
    </source>
</evidence>
<dbReference type="EMBL" id="KE525337">
    <property type="protein sequence ID" value="KFB48094.1"/>
    <property type="molecule type" value="Genomic_DNA"/>
</dbReference>
<protein>
    <submittedName>
        <fullName evidence="2 3">Uncharacterized protein</fullName>
    </submittedName>
</protein>
<evidence type="ECO:0000256" key="1">
    <source>
        <dbReference type="SAM" id="MobiDB-lite"/>
    </source>
</evidence>
<evidence type="ECO:0000313" key="2">
    <source>
        <dbReference type="EMBL" id="KFB48094.1"/>
    </source>
</evidence>
<proteinExistence type="predicted"/>
<feature type="region of interest" description="Disordered" evidence="1">
    <location>
        <begin position="81"/>
        <end position="107"/>
    </location>
</feature>
<dbReference type="AlphaFoldDB" id="A0A084WD00"/>
<gene>
    <name evidence="2" type="ORF">ZHAS_00016067</name>
</gene>
<organism evidence="2">
    <name type="scientific">Anopheles sinensis</name>
    <name type="common">Mosquito</name>
    <dbReference type="NCBI Taxonomy" id="74873"/>
    <lineage>
        <taxon>Eukaryota</taxon>
        <taxon>Metazoa</taxon>
        <taxon>Ecdysozoa</taxon>
        <taxon>Arthropoda</taxon>
        <taxon>Hexapoda</taxon>
        <taxon>Insecta</taxon>
        <taxon>Pterygota</taxon>
        <taxon>Neoptera</taxon>
        <taxon>Endopterygota</taxon>
        <taxon>Diptera</taxon>
        <taxon>Nematocera</taxon>
        <taxon>Culicoidea</taxon>
        <taxon>Culicidae</taxon>
        <taxon>Anophelinae</taxon>
        <taxon>Anopheles</taxon>
    </lineage>
</organism>
<dbReference type="VEuPathDB" id="VectorBase:ASIC016067"/>
<name>A0A084WD00_ANOSI</name>
<accession>A0A084WD00</accession>
<reference evidence="2 4" key="1">
    <citation type="journal article" date="2014" name="BMC Genomics">
        <title>Genome sequence of Anopheles sinensis provides insight into genetics basis of mosquito competence for malaria parasites.</title>
        <authorList>
            <person name="Zhou D."/>
            <person name="Zhang D."/>
            <person name="Ding G."/>
            <person name="Shi L."/>
            <person name="Hou Q."/>
            <person name="Ye Y."/>
            <person name="Xu Y."/>
            <person name="Zhou H."/>
            <person name="Xiong C."/>
            <person name="Li S."/>
            <person name="Yu J."/>
            <person name="Hong S."/>
            <person name="Yu X."/>
            <person name="Zou P."/>
            <person name="Chen C."/>
            <person name="Chang X."/>
            <person name="Wang W."/>
            <person name="Lv Y."/>
            <person name="Sun Y."/>
            <person name="Ma L."/>
            <person name="Shen B."/>
            <person name="Zhu C."/>
        </authorList>
    </citation>
    <scope>NUCLEOTIDE SEQUENCE [LARGE SCALE GENOMIC DNA]</scope>
</reference>
<reference evidence="3" key="2">
    <citation type="submission" date="2020-05" db="UniProtKB">
        <authorList>
            <consortium name="EnsemblMetazoa"/>
        </authorList>
    </citation>
    <scope>IDENTIFICATION</scope>
</reference>
<evidence type="ECO:0000313" key="3">
    <source>
        <dbReference type="EnsemblMetazoa" id="ASIC016067-PA"/>
    </source>
</evidence>
<dbReference type="EnsemblMetazoa" id="ASIC016067-RA">
    <property type="protein sequence ID" value="ASIC016067-PA"/>
    <property type="gene ID" value="ASIC016067"/>
</dbReference>
<dbReference type="EMBL" id="ATLV01022905">
    <property type="status" value="NOT_ANNOTATED_CDS"/>
    <property type="molecule type" value="Genomic_DNA"/>
</dbReference>
<keyword evidence="4" id="KW-1185">Reference proteome</keyword>
<sequence length="107" mass="11991">MKSVARSLDWSSRFGHRLVVHGGSFSIDVRPSPDKAGYWASRTNRPGAVGVSLAWWHLAPYVRCALMALWAGYGADRENWQPKPSPLGIQQGSHREEYQSSAYVYGR</sequence>